<keyword evidence="8" id="KW-1185">Reference proteome</keyword>
<dbReference type="Proteomes" id="UP000311382">
    <property type="component" value="Unassembled WGS sequence"/>
</dbReference>
<keyword evidence="2" id="KW-0813">Transport</keyword>
<dbReference type="PANTHER" id="PTHR21286">
    <property type="entry name" value="NUCLEAR PORE COMPLEX PROTEIN NUP160"/>
    <property type="match status" value="1"/>
</dbReference>
<dbReference type="Pfam" id="PF23347">
    <property type="entry name" value="TPR_Nup160_C"/>
    <property type="match status" value="1"/>
</dbReference>
<dbReference type="InterPro" id="IPR056536">
    <property type="entry name" value="TPR_NUP160_C"/>
</dbReference>
<sequence length="1520" mass="163053">MAGLLRYTTATAFLEHCSTLDLLSYPVPTSAPVDESAPAPALAQADHALHSSTWLPRTQDGAPSAGFVLARIVEDAYALELRWVAFSRPMSPPSSSSADLSTFADLDAHPGTLPPVRFVFPSRLVPSPAFVVSSPSSTSSRLQLACLTEAGYLYTLSFPVATLFYDEKHLADDDWCEEFRVGSLEGRTPVVMHGVDEGRLIVGCEDGYAVCVEIAQGEDGALVETELRSLSSFSMRSLLPSFSNFGSPVKGGHVAAQHAGAPTQLLSLASSSTDDRATSVAFGVTRDRKLRIWNLESGACFRAIDLPKPAASPASSALALAPHSHASNDSPHLARSGALLADAPTPLVKVVAGTQYTSHASYLALFSPASSSAPGVFVVYGFASDPATGELSELTPVTERVCPPGAVGSLVDFDVQRMDLAGDAKWTLWTCWDEGGESEVRTIGLSELEGQSAMDGADGDEWCVVDRGTTAKTGAWTAAYFDDLLRDSPVPVAETFLQHVACPGRYPPATLEYALEMYEDVVAAEASAEGLAAPDAFAAEYATPIERVAAVVGSTVSLQQSPQTGAFLHDEYNKQLKLEWLRFVAFLNESRTAALFPTCLVVDEQRGIAAVVARDAIAVPVVREAVQTLHSLTPADVLAVAEADEPLFDLPAGMASDRTLRHDILPLLAIIRDLQRRLSTNDLRMLERALREKLASPLLADLEDTALELFEQALEPALSEAAVRQVAGELAALGSAERAVDAFLRLLTTEQLPPIAGAAADSHATTDLSNALLADGLASGIEARYELVKGLVAVILVAWAAEDDAPEAEVGGVPERLFGRLDQTTAAAFTALHSLGALAWVSAEVAAPTVDALALVQKELQGGSGSDDPMVARFGELNVHEHTAPASQAEVMPVPTSGLLSALLRVPGYAPTILPASRSSLPVALAYAATGTSTALGLLASAGAGRIAASPAATVLGHRLQQLALPVQAAQWVDMWPRTAGMSYVRGRAALDVLAGEDAQAALEAAASGLYGARLALDAEEDDEDEDDEAREALTLVLPREVESSLARYYAHVVALFVPTPFDTAIARFAQLALAALETEGTKDELAEKDLWTKLFRSYAALAQYDQAYQVVMSIPYHDTQMTCLAHFISVVCENGAAGLLTTFSFSGLEAELERNLSFRARNSDPLAHPNYYKVLYAHHVAKSDFRSAGTVMFQQGRRLGEMSARQGSFRELATLQCQSYLAATNALSLVSKDHAWIAVVAGDDSERGHKRRKVAQHIPEDEYDPAVASPPLEVLELDDLRKEYCLALSRLQLAGEFPELERTSFHLDPDSVVALFTQLGSFDQAFQAGRVLDVDMTSLFEAVTERCVTLALHADSVEDAAWVVQSEEAATWEGTLSTKAWRLLERHLARHDDPVTFRYRLVALERTLATNRGAKAPSFLTDFLRRHDLAALLRTLIKYDRLDDAFTFSLDALKSASTTTAPFSASAPYSLYDQLLAIPAGDTTSLSDDVLKQRQKELREALEVRYAALDKADKAIRRG</sequence>
<dbReference type="OrthoDB" id="67716at2759"/>
<feature type="domain" description="Nucleoporin Nup120/160 beta-propeller" evidence="4">
    <location>
        <begin position="67"/>
        <end position="619"/>
    </location>
</feature>
<evidence type="ECO:0000256" key="2">
    <source>
        <dbReference type="ARBA" id="ARBA00022448"/>
    </source>
</evidence>
<dbReference type="Pfam" id="PF11715">
    <property type="entry name" value="Beta-prop_Nup120_160"/>
    <property type="match status" value="1"/>
</dbReference>
<gene>
    <name evidence="7" type="ORF">DMC30DRAFT_375947</name>
</gene>
<dbReference type="InterPro" id="IPR059141">
    <property type="entry name" value="Beta-prop_Nup120_160"/>
</dbReference>
<protein>
    <submittedName>
        <fullName evidence="7">Nucleoporin Nup120/160-domain-containing protein</fullName>
    </submittedName>
</protein>
<dbReference type="Pfam" id="PF23354">
    <property type="entry name" value="TPR_NUP160_120_M"/>
    <property type="match status" value="1"/>
</dbReference>
<feature type="domain" description="NUP160 middle TPR" evidence="6">
    <location>
        <begin position="982"/>
        <end position="1230"/>
    </location>
</feature>
<reference evidence="7 8" key="1">
    <citation type="submission" date="2019-03" db="EMBL/GenBank/DDBJ databases">
        <title>Rhodosporidium diobovatum UCD-FST 08-225 genome sequencing, assembly, and annotation.</title>
        <authorList>
            <person name="Fakankun I.U."/>
            <person name="Fristensky B."/>
            <person name="Levin D.B."/>
        </authorList>
    </citation>
    <scope>NUCLEOTIDE SEQUENCE [LARGE SCALE GENOMIC DNA]</scope>
    <source>
        <strain evidence="7 8">UCD-FST 08-225</strain>
    </source>
</reference>
<dbReference type="GO" id="GO:0005643">
    <property type="term" value="C:nuclear pore"/>
    <property type="evidence" value="ECO:0007669"/>
    <property type="project" value="TreeGrafter"/>
</dbReference>
<evidence type="ECO:0000259" key="6">
    <source>
        <dbReference type="Pfam" id="PF23354"/>
    </source>
</evidence>
<dbReference type="EMBL" id="SOZI01000045">
    <property type="protein sequence ID" value="TNY21342.1"/>
    <property type="molecule type" value="Genomic_DNA"/>
</dbReference>
<proteinExistence type="predicted"/>
<dbReference type="InterPro" id="IPR021717">
    <property type="entry name" value="Nucleoporin_Nup160"/>
</dbReference>
<comment type="caution">
    <text evidence="7">The sequence shown here is derived from an EMBL/GenBank/DDBJ whole genome shotgun (WGS) entry which is preliminary data.</text>
</comment>
<dbReference type="STRING" id="5288.A0A5C5FYS7"/>
<dbReference type="SUPFAM" id="SSF50998">
    <property type="entry name" value="Quinoprotein alcohol dehydrogenase-like"/>
    <property type="match status" value="1"/>
</dbReference>
<organism evidence="7 8">
    <name type="scientific">Rhodotorula diobovata</name>
    <dbReference type="NCBI Taxonomy" id="5288"/>
    <lineage>
        <taxon>Eukaryota</taxon>
        <taxon>Fungi</taxon>
        <taxon>Dikarya</taxon>
        <taxon>Basidiomycota</taxon>
        <taxon>Pucciniomycotina</taxon>
        <taxon>Microbotryomycetes</taxon>
        <taxon>Sporidiobolales</taxon>
        <taxon>Sporidiobolaceae</taxon>
        <taxon>Rhodotorula</taxon>
    </lineage>
</organism>
<keyword evidence="3" id="KW-0539">Nucleus</keyword>
<feature type="domain" description="NUP160 C-terminal TPR" evidence="5">
    <location>
        <begin position="1277"/>
        <end position="1453"/>
    </location>
</feature>
<dbReference type="PANTHER" id="PTHR21286:SF0">
    <property type="entry name" value="NUCLEAR PORE COMPLEX PROTEIN NUP160"/>
    <property type="match status" value="1"/>
</dbReference>
<evidence type="ECO:0000259" key="5">
    <source>
        <dbReference type="Pfam" id="PF23347"/>
    </source>
</evidence>
<evidence type="ECO:0000313" key="8">
    <source>
        <dbReference type="Proteomes" id="UP000311382"/>
    </source>
</evidence>
<evidence type="ECO:0000313" key="7">
    <source>
        <dbReference type="EMBL" id="TNY21342.1"/>
    </source>
</evidence>
<name>A0A5C5FYS7_9BASI</name>
<evidence type="ECO:0000256" key="3">
    <source>
        <dbReference type="ARBA" id="ARBA00023242"/>
    </source>
</evidence>
<dbReference type="InterPro" id="IPR056535">
    <property type="entry name" value="TPR_NUP160_M"/>
</dbReference>
<comment type="subcellular location">
    <subcellularLocation>
        <location evidence="1">Nucleus</location>
    </subcellularLocation>
</comment>
<evidence type="ECO:0000256" key="1">
    <source>
        <dbReference type="ARBA" id="ARBA00004123"/>
    </source>
</evidence>
<dbReference type="GO" id="GO:0017056">
    <property type="term" value="F:structural constituent of nuclear pore"/>
    <property type="evidence" value="ECO:0007669"/>
    <property type="project" value="TreeGrafter"/>
</dbReference>
<evidence type="ECO:0000259" key="4">
    <source>
        <dbReference type="Pfam" id="PF11715"/>
    </source>
</evidence>
<dbReference type="InterPro" id="IPR011047">
    <property type="entry name" value="Quinoprotein_ADH-like_sf"/>
</dbReference>
<accession>A0A5C5FYS7</accession>